<comment type="similarity">
    <text evidence="1">Belongs to the serpin family.</text>
</comment>
<dbReference type="CDD" id="cd19590">
    <property type="entry name" value="serpin_thermopin-like"/>
    <property type="match status" value="1"/>
</dbReference>
<dbReference type="Gene3D" id="2.30.39.10">
    <property type="entry name" value="Alpha-1-antitrypsin, domain 1"/>
    <property type="match status" value="1"/>
</dbReference>
<sequence>MKILSWTAALLAVAVCGTACTSGAEATEVRGRVLDVPAAEAGPLIAGDLRFGLRMLDAWCARDPKANVVFSPSSLAGGLGMAALGAEGETAAEMAGLLGWPKDPLGGLKARSDALRGLPGVRTSDQVWADEGWKAGQGYLDRVATAYGAGVKLLPLETDPEGSRKAVNDAISDDTEGMIKDLIPAGALDGVGWVLTDAIHLKADWAQEFEPEKTATGAFGTAAGGRTDVKFMNGTGDFGYARHGGWTGVRLPYTGGRLGMLALLPDGDGRECPKLAAETVEAFGSGASGTRLELSLPKVDLSTGEEVGPLLQSLGMATAFSERADFTGISPNAGSVSAVRHAAKLRMDEKGTEAAAATSVEIEVKSAAPEELPRVAFDRPYLLLLQDLSTGEPLFLARVADPSRG</sequence>
<feature type="domain" description="Serpin" evidence="3">
    <location>
        <begin position="53"/>
        <end position="402"/>
    </location>
</feature>
<evidence type="ECO:0000256" key="1">
    <source>
        <dbReference type="RuleBase" id="RU000411"/>
    </source>
</evidence>
<evidence type="ECO:0000313" key="5">
    <source>
        <dbReference type="Proteomes" id="UP001500665"/>
    </source>
</evidence>
<comment type="caution">
    <text evidence="4">The sequence shown here is derived from an EMBL/GenBank/DDBJ whole genome shotgun (WGS) entry which is preliminary data.</text>
</comment>
<dbReference type="RefSeq" id="WP_344244902.1">
    <property type="nucleotide sequence ID" value="NZ_BAAAHH010000034.1"/>
</dbReference>
<dbReference type="SUPFAM" id="SSF56574">
    <property type="entry name" value="Serpins"/>
    <property type="match status" value="1"/>
</dbReference>
<reference evidence="4 5" key="1">
    <citation type="journal article" date="2019" name="Int. J. Syst. Evol. Microbiol.">
        <title>The Global Catalogue of Microorganisms (GCM) 10K type strain sequencing project: providing services to taxonomists for standard genome sequencing and annotation.</title>
        <authorList>
            <consortium name="The Broad Institute Genomics Platform"/>
            <consortium name="The Broad Institute Genome Sequencing Center for Infectious Disease"/>
            <person name="Wu L."/>
            <person name="Ma J."/>
        </authorList>
    </citation>
    <scope>NUCLEOTIDE SEQUENCE [LARGE SCALE GENOMIC DNA]</scope>
    <source>
        <strain evidence="4 5">JCM 10696</strain>
    </source>
</reference>
<dbReference type="InterPro" id="IPR000215">
    <property type="entry name" value="Serpin_fam"/>
</dbReference>
<feature type="chain" id="PRO_5046298809" evidence="2">
    <location>
        <begin position="27"/>
        <end position="405"/>
    </location>
</feature>
<dbReference type="Gene3D" id="2.10.310.10">
    <property type="entry name" value="Serpins superfamily"/>
    <property type="match status" value="1"/>
</dbReference>
<protein>
    <submittedName>
        <fullName evidence="4">Serpin family protein</fullName>
    </submittedName>
</protein>
<accession>A0ABN1RV17</accession>
<gene>
    <name evidence="4" type="ORF">GCM10009550_62610</name>
</gene>
<dbReference type="InterPro" id="IPR023796">
    <property type="entry name" value="Serpin_dom"/>
</dbReference>
<dbReference type="Pfam" id="PF00079">
    <property type="entry name" value="Serpin"/>
    <property type="match status" value="1"/>
</dbReference>
<dbReference type="PANTHER" id="PTHR11461">
    <property type="entry name" value="SERINE PROTEASE INHIBITOR, SERPIN"/>
    <property type="match status" value="1"/>
</dbReference>
<dbReference type="SMART" id="SM00093">
    <property type="entry name" value="SERPIN"/>
    <property type="match status" value="1"/>
</dbReference>
<evidence type="ECO:0000259" key="3">
    <source>
        <dbReference type="SMART" id="SM00093"/>
    </source>
</evidence>
<keyword evidence="2" id="KW-0732">Signal</keyword>
<name>A0ABN1RV17_9ACTN</name>
<keyword evidence="5" id="KW-1185">Reference proteome</keyword>
<feature type="signal peptide" evidence="2">
    <location>
        <begin position="1"/>
        <end position="26"/>
    </location>
</feature>
<evidence type="ECO:0000313" key="4">
    <source>
        <dbReference type="EMBL" id="GAA0964524.1"/>
    </source>
</evidence>
<dbReference type="InterPro" id="IPR042185">
    <property type="entry name" value="Serpin_sf_2"/>
</dbReference>
<proteinExistence type="inferred from homology"/>
<dbReference type="Gene3D" id="3.30.497.10">
    <property type="entry name" value="Antithrombin, subunit I, domain 2"/>
    <property type="match status" value="1"/>
</dbReference>
<dbReference type="InterPro" id="IPR042178">
    <property type="entry name" value="Serpin_sf_1"/>
</dbReference>
<dbReference type="InterPro" id="IPR036186">
    <property type="entry name" value="Serpin_sf"/>
</dbReference>
<dbReference type="EMBL" id="BAAAHH010000034">
    <property type="protein sequence ID" value="GAA0964524.1"/>
    <property type="molecule type" value="Genomic_DNA"/>
</dbReference>
<organism evidence="4 5">
    <name type="scientific">Actinocorallia libanotica</name>
    <dbReference type="NCBI Taxonomy" id="46162"/>
    <lineage>
        <taxon>Bacteria</taxon>
        <taxon>Bacillati</taxon>
        <taxon>Actinomycetota</taxon>
        <taxon>Actinomycetes</taxon>
        <taxon>Streptosporangiales</taxon>
        <taxon>Thermomonosporaceae</taxon>
        <taxon>Actinocorallia</taxon>
    </lineage>
</organism>
<evidence type="ECO:0000256" key="2">
    <source>
        <dbReference type="SAM" id="SignalP"/>
    </source>
</evidence>
<dbReference type="Proteomes" id="UP001500665">
    <property type="component" value="Unassembled WGS sequence"/>
</dbReference>
<dbReference type="PANTHER" id="PTHR11461:SF211">
    <property type="entry name" value="GH10112P-RELATED"/>
    <property type="match status" value="1"/>
</dbReference>